<name>A0A3N4HEJ0_ASCIM</name>
<reference evidence="2 3" key="1">
    <citation type="journal article" date="2018" name="Nat. Ecol. Evol.">
        <title>Pezizomycetes genomes reveal the molecular basis of ectomycorrhizal truffle lifestyle.</title>
        <authorList>
            <person name="Murat C."/>
            <person name="Payen T."/>
            <person name="Noel B."/>
            <person name="Kuo A."/>
            <person name="Morin E."/>
            <person name="Chen J."/>
            <person name="Kohler A."/>
            <person name="Krizsan K."/>
            <person name="Balestrini R."/>
            <person name="Da Silva C."/>
            <person name="Montanini B."/>
            <person name="Hainaut M."/>
            <person name="Levati E."/>
            <person name="Barry K.W."/>
            <person name="Belfiori B."/>
            <person name="Cichocki N."/>
            <person name="Clum A."/>
            <person name="Dockter R.B."/>
            <person name="Fauchery L."/>
            <person name="Guy J."/>
            <person name="Iotti M."/>
            <person name="Le Tacon F."/>
            <person name="Lindquist E.A."/>
            <person name="Lipzen A."/>
            <person name="Malagnac F."/>
            <person name="Mello A."/>
            <person name="Molinier V."/>
            <person name="Miyauchi S."/>
            <person name="Poulain J."/>
            <person name="Riccioni C."/>
            <person name="Rubini A."/>
            <person name="Sitrit Y."/>
            <person name="Splivallo R."/>
            <person name="Traeger S."/>
            <person name="Wang M."/>
            <person name="Zifcakova L."/>
            <person name="Wipf D."/>
            <person name="Zambonelli A."/>
            <person name="Paolocci F."/>
            <person name="Nowrousian M."/>
            <person name="Ottonello S."/>
            <person name="Baldrian P."/>
            <person name="Spatafora J.W."/>
            <person name="Henrissat B."/>
            <person name="Nagy L.G."/>
            <person name="Aury J.M."/>
            <person name="Wincker P."/>
            <person name="Grigoriev I.V."/>
            <person name="Bonfante P."/>
            <person name="Martin F.M."/>
        </authorList>
    </citation>
    <scope>NUCLEOTIDE SEQUENCE [LARGE SCALE GENOMIC DNA]</scope>
    <source>
        <strain evidence="2 3">RN42</strain>
    </source>
</reference>
<dbReference type="Proteomes" id="UP000275078">
    <property type="component" value="Unassembled WGS sequence"/>
</dbReference>
<dbReference type="AlphaFoldDB" id="A0A3N4HEJ0"/>
<gene>
    <name evidence="2" type="ORF">BJ508DRAFT_342995</name>
</gene>
<evidence type="ECO:0000256" key="1">
    <source>
        <dbReference type="SAM" id="MobiDB-lite"/>
    </source>
</evidence>
<feature type="compositionally biased region" description="Polar residues" evidence="1">
    <location>
        <begin position="259"/>
        <end position="269"/>
    </location>
</feature>
<evidence type="ECO:0000313" key="2">
    <source>
        <dbReference type="EMBL" id="RPA72615.1"/>
    </source>
</evidence>
<organism evidence="2 3">
    <name type="scientific">Ascobolus immersus RN42</name>
    <dbReference type="NCBI Taxonomy" id="1160509"/>
    <lineage>
        <taxon>Eukaryota</taxon>
        <taxon>Fungi</taxon>
        <taxon>Dikarya</taxon>
        <taxon>Ascomycota</taxon>
        <taxon>Pezizomycotina</taxon>
        <taxon>Pezizomycetes</taxon>
        <taxon>Pezizales</taxon>
        <taxon>Ascobolaceae</taxon>
        <taxon>Ascobolus</taxon>
    </lineage>
</organism>
<keyword evidence="3" id="KW-1185">Reference proteome</keyword>
<sequence length="366" mass="40777">MIPPPYHPSITNPDADSLHHEEAISHLADQIFHFNPQTSTSFAMPVAASYLTPFLLDSALFNTPEAHRLRNRVPNEDVTYTSKILSDAPKVFLTLLAIDKAATIFFCIDNYLLDDLLPMDKETIDMIFDNPVHCDEFYEQQFKINPVLFEPREFLVLEDEEILPFTEFVRAKSGGYDVKLLDKDGKEVELHLRQVYEGSHGEVPEFTTLGDGFYAAYEQRGVGWLLEYPTETREPSASAVELVSSSVSESQEEEEDVPTPSSTSTEYVVASSPSSEYAAAKVDHIVPIMRTSSSKSVNSLGEKRAGSPPCSPEPHAPFVALKLSAGCVKLSTHNLVRRNRAVETELVANSVDVFGVKVQEDHLRKI</sequence>
<evidence type="ECO:0000313" key="3">
    <source>
        <dbReference type="Proteomes" id="UP000275078"/>
    </source>
</evidence>
<proteinExistence type="predicted"/>
<dbReference type="OrthoDB" id="4062651at2759"/>
<feature type="region of interest" description="Disordered" evidence="1">
    <location>
        <begin position="237"/>
        <end position="269"/>
    </location>
</feature>
<dbReference type="EMBL" id="ML119854">
    <property type="protein sequence ID" value="RPA72615.1"/>
    <property type="molecule type" value="Genomic_DNA"/>
</dbReference>
<accession>A0A3N4HEJ0</accession>
<feature type="compositionally biased region" description="Low complexity" evidence="1">
    <location>
        <begin position="237"/>
        <end position="249"/>
    </location>
</feature>
<protein>
    <submittedName>
        <fullName evidence="2">Uncharacterized protein</fullName>
    </submittedName>
</protein>